<dbReference type="InterPro" id="IPR037999">
    <property type="entry name" value="RAP_D3"/>
</dbReference>
<dbReference type="GO" id="GO:0050750">
    <property type="term" value="F:low-density lipoprotein particle receptor binding"/>
    <property type="evidence" value="ECO:0007669"/>
    <property type="project" value="InterPro"/>
</dbReference>
<dbReference type="SUPFAM" id="SSF47045">
    <property type="entry name" value="RAP domain-like"/>
    <property type="match status" value="3"/>
</dbReference>
<dbReference type="GO" id="GO:0008201">
    <property type="term" value="F:heparin binding"/>
    <property type="evidence" value="ECO:0007669"/>
    <property type="project" value="InterPro"/>
</dbReference>
<dbReference type="InterPro" id="IPR010483">
    <property type="entry name" value="Alpha_2_MRAP_C"/>
</dbReference>
<feature type="compositionally biased region" description="Polar residues" evidence="1">
    <location>
        <begin position="30"/>
        <end position="45"/>
    </location>
</feature>
<dbReference type="PANTHER" id="PTHR16560:SF2">
    <property type="entry name" value="ALPHA-2-MACROGLOBULIN RECEPTOR-ASSOCIATED PROTEIN"/>
    <property type="match status" value="1"/>
</dbReference>
<dbReference type="Proteomes" id="UP001283361">
    <property type="component" value="Unassembled WGS sequence"/>
</dbReference>
<dbReference type="PANTHER" id="PTHR16560">
    <property type="entry name" value="ALPHA-2-MACROGLOBULIN RECEPTOR-ASSOCIATED PROTEIN"/>
    <property type="match status" value="1"/>
</dbReference>
<sequence length="373" mass="43496">MIVCCYLLYSHRLDKSITSTIGQTLHPDPQSRSGAHHQSSPNSLAANADVDIDYEKEEKPFRMKKVNLLWTKGKKRLSSGKLADLYAELSVHDKYEAHLKKMRAASKDEDGSLEAKVLKSYARIVEHFGLEDSYPSGKNKHINETPFEEEGEIEKETQFQDPKLQSMWRKAQEAGFSKTDLVMLKEEFQHQQLRINEFNFLVDEFGVDPDLLEDADPDENVVDPTIKTKEDLTQEQLKEREIIIKGNHSEIKEGYQRLNDLVSSIAVPEPVFRDNRVYKLWAMAKKTDWSINELNSFKEELKHFEHRLSKLTYYKEQLDQSEDAITRMKEKGLEIPEKHQKLLEKNEFLDRTVNKLYTDLKTRITKSLKHVEL</sequence>
<dbReference type="Gene3D" id="1.20.81.10">
    <property type="entry name" value="RAP domain"/>
    <property type="match status" value="3"/>
</dbReference>
<proteinExistence type="predicted"/>
<evidence type="ECO:0000313" key="5">
    <source>
        <dbReference type="Proteomes" id="UP001283361"/>
    </source>
</evidence>
<reference evidence="4" key="1">
    <citation type="journal article" date="2023" name="G3 (Bethesda)">
        <title>A reference genome for the long-term kleptoplast-retaining sea slug Elysia crispata morphotype clarki.</title>
        <authorList>
            <person name="Eastman K.E."/>
            <person name="Pendleton A.L."/>
            <person name="Shaikh M.A."/>
            <person name="Suttiyut T."/>
            <person name="Ogas R."/>
            <person name="Tomko P."/>
            <person name="Gavelis G."/>
            <person name="Widhalm J.R."/>
            <person name="Wisecaver J.H."/>
        </authorList>
    </citation>
    <scope>NUCLEOTIDE SEQUENCE</scope>
    <source>
        <strain evidence="4">ECLA1</strain>
    </source>
</reference>
<feature type="region of interest" description="Disordered" evidence="1">
    <location>
        <begin position="21"/>
        <end position="47"/>
    </location>
</feature>
<dbReference type="InterPro" id="IPR038003">
    <property type="entry name" value="A2-macroglobuin_RAP"/>
</dbReference>
<feature type="domain" description="Alpha-2-macroglobulin RAP C-terminal" evidence="3">
    <location>
        <begin position="159"/>
        <end position="373"/>
    </location>
</feature>
<keyword evidence="5" id="KW-1185">Reference proteome</keyword>
<evidence type="ECO:0000256" key="1">
    <source>
        <dbReference type="SAM" id="MobiDB-lite"/>
    </source>
</evidence>
<evidence type="ECO:0000313" key="4">
    <source>
        <dbReference type="EMBL" id="KAK3739408.1"/>
    </source>
</evidence>
<evidence type="ECO:0008006" key="6">
    <source>
        <dbReference type="Google" id="ProtNLM"/>
    </source>
</evidence>
<gene>
    <name evidence="4" type="ORF">RRG08_051277</name>
</gene>
<organism evidence="4 5">
    <name type="scientific">Elysia crispata</name>
    <name type="common">lettuce slug</name>
    <dbReference type="NCBI Taxonomy" id="231223"/>
    <lineage>
        <taxon>Eukaryota</taxon>
        <taxon>Metazoa</taxon>
        <taxon>Spiralia</taxon>
        <taxon>Lophotrochozoa</taxon>
        <taxon>Mollusca</taxon>
        <taxon>Gastropoda</taxon>
        <taxon>Heterobranchia</taxon>
        <taxon>Euthyneura</taxon>
        <taxon>Panpulmonata</taxon>
        <taxon>Sacoglossa</taxon>
        <taxon>Placobranchoidea</taxon>
        <taxon>Plakobranchidae</taxon>
        <taxon>Elysia</taxon>
    </lineage>
</organism>
<dbReference type="InterPro" id="IPR009066">
    <property type="entry name" value="MG_RAP_rcpt_1"/>
</dbReference>
<dbReference type="CDD" id="cd14808">
    <property type="entry name" value="RAP_D3"/>
    <property type="match status" value="1"/>
</dbReference>
<dbReference type="AlphaFoldDB" id="A0AAE1CW82"/>
<dbReference type="Pfam" id="PF06401">
    <property type="entry name" value="Alpha-2-MRAP_C"/>
    <property type="match status" value="1"/>
</dbReference>
<protein>
    <recommendedName>
        <fullName evidence="6">Alpha-2-macroglobulin receptor-associated protein</fullName>
    </recommendedName>
</protein>
<dbReference type="GO" id="GO:0048259">
    <property type="term" value="P:regulation of receptor-mediated endocytosis"/>
    <property type="evidence" value="ECO:0007669"/>
    <property type="project" value="TreeGrafter"/>
</dbReference>
<dbReference type="GO" id="GO:0048019">
    <property type="term" value="F:receptor antagonist activity"/>
    <property type="evidence" value="ECO:0007669"/>
    <property type="project" value="InterPro"/>
</dbReference>
<evidence type="ECO:0000259" key="2">
    <source>
        <dbReference type="Pfam" id="PF06400"/>
    </source>
</evidence>
<evidence type="ECO:0000259" key="3">
    <source>
        <dbReference type="Pfam" id="PF06401"/>
    </source>
</evidence>
<accession>A0AAE1CW82</accession>
<dbReference type="Pfam" id="PF06400">
    <property type="entry name" value="Alpha-2-MRAP_N"/>
    <property type="match status" value="1"/>
</dbReference>
<dbReference type="InterPro" id="IPR036744">
    <property type="entry name" value="RAP_sf"/>
</dbReference>
<dbReference type="EMBL" id="JAWDGP010006534">
    <property type="protein sequence ID" value="KAK3739408.1"/>
    <property type="molecule type" value="Genomic_DNA"/>
</dbReference>
<dbReference type="GO" id="GO:0005783">
    <property type="term" value="C:endoplasmic reticulum"/>
    <property type="evidence" value="ECO:0007669"/>
    <property type="project" value="InterPro"/>
</dbReference>
<comment type="caution">
    <text evidence="4">The sequence shown here is derived from an EMBL/GenBank/DDBJ whole genome shotgun (WGS) entry which is preliminary data.</text>
</comment>
<name>A0AAE1CW82_9GAST</name>
<feature type="domain" description="Alpha-2-macroglobulin receptor-associated protein" evidence="2">
    <location>
        <begin position="45"/>
        <end position="135"/>
    </location>
</feature>